<dbReference type="InterPro" id="IPR036770">
    <property type="entry name" value="Ankyrin_rpt-contain_sf"/>
</dbReference>
<dbReference type="RefSeq" id="XP_025462783.1">
    <property type="nucleotide sequence ID" value="XM_025616577.1"/>
</dbReference>
<dbReference type="InterPro" id="IPR002110">
    <property type="entry name" value="Ankyrin_rpt"/>
</dbReference>
<dbReference type="PROSITE" id="PS50088">
    <property type="entry name" value="ANK_REPEAT"/>
    <property type="match status" value="1"/>
</dbReference>
<keyword evidence="5" id="KW-1185">Reference proteome</keyword>
<gene>
    <name evidence="4" type="ORF">BO94DRAFT_609273</name>
</gene>
<dbReference type="SUPFAM" id="SSF48403">
    <property type="entry name" value="Ankyrin repeat"/>
    <property type="match status" value="1"/>
</dbReference>
<dbReference type="InterPro" id="IPR050745">
    <property type="entry name" value="Multifunctional_regulatory"/>
</dbReference>
<evidence type="ECO:0000256" key="1">
    <source>
        <dbReference type="ARBA" id="ARBA00022737"/>
    </source>
</evidence>
<dbReference type="Gene3D" id="1.25.40.20">
    <property type="entry name" value="Ankyrin repeat-containing domain"/>
    <property type="match status" value="2"/>
</dbReference>
<dbReference type="GeneID" id="37118720"/>
<reference evidence="4 5" key="1">
    <citation type="submission" date="2016-12" db="EMBL/GenBank/DDBJ databases">
        <title>The genomes of Aspergillus section Nigri reveals drivers in fungal speciation.</title>
        <authorList>
            <consortium name="DOE Joint Genome Institute"/>
            <person name="Vesth T.C."/>
            <person name="Nybo J."/>
            <person name="Theobald S."/>
            <person name="Brandl J."/>
            <person name="Frisvad J.C."/>
            <person name="Nielsen K.F."/>
            <person name="Lyhne E.K."/>
            <person name="Kogle M.E."/>
            <person name="Kuo A."/>
            <person name="Riley R."/>
            <person name="Clum A."/>
            <person name="Nolan M."/>
            <person name="Lipzen A."/>
            <person name="Salamov A."/>
            <person name="Henrissat B."/>
            <person name="Wiebenga A."/>
            <person name="De Vries R.P."/>
            <person name="Grigoriev I.V."/>
            <person name="Mortensen U.H."/>
            <person name="Andersen M.R."/>
            <person name="Baker S.E."/>
        </authorList>
    </citation>
    <scope>NUCLEOTIDE SEQUENCE [LARGE SCALE GENOMIC DNA]</scope>
    <source>
        <strain evidence="4 5">CBS 115572</strain>
    </source>
</reference>
<dbReference type="EMBL" id="MSFK01000038">
    <property type="protein sequence ID" value="PWY70889.1"/>
    <property type="molecule type" value="Genomic_DNA"/>
</dbReference>
<dbReference type="Proteomes" id="UP000246702">
    <property type="component" value="Unassembled WGS sequence"/>
</dbReference>
<sequence length="243" mass="27171">MSFPPVADPSCFVPSELPEIRTQTLRETIEEARLLCINDDIERSRELLDRSSSLEHFDMNDLGLVMMEAITKGNEATKHMSKKALEFFIKRGWDINELMGKTQPPALGLAIHDEDMTTWFLDHGADPNKRAFTDITPLSLAVERASISTIRLMLDRILDLLIEKGAPLNTPIHEDWRTFAVFCFMPLGTALHRAAELGKVDVVRYLLSKGADQGVKDTGGLTALDLARKQNQLEVVEVLGKGE</sequence>
<evidence type="ECO:0000313" key="5">
    <source>
        <dbReference type="Proteomes" id="UP000246702"/>
    </source>
</evidence>
<keyword evidence="1" id="KW-0677">Repeat</keyword>
<dbReference type="PANTHER" id="PTHR24189:SF50">
    <property type="entry name" value="ANKYRIN REPEAT AND SOCS BOX PROTEIN 2"/>
    <property type="match status" value="1"/>
</dbReference>
<feature type="repeat" description="ANK" evidence="3">
    <location>
        <begin position="189"/>
        <end position="218"/>
    </location>
</feature>
<dbReference type="PANTHER" id="PTHR24189">
    <property type="entry name" value="MYOTROPHIN"/>
    <property type="match status" value="1"/>
</dbReference>
<proteinExistence type="predicted"/>
<evidence type="ECO:0000313" key="4">
    <source>
        <dbReference type="EMBL" id="PWY70889.1"/>
    </source>
</evidence>
<dbReference type="PROSITE" id="PS50297">
    <property type="entry name" value="ANK_REP_REGION"/>
    <property type="match status" value="1"/>
</dbReference>
<evidence type="ECO:0000256" key="2">
    <source>
        <dbReference type="ARBA" id="ARBA00023043"/>
    </source>
</evidence>
<accession>A0A317VBW7</accession>
<dbReference type="Pfam" id="PF12796">
    <property type="entry name" value="Ank_2"/>
    <property type="match status" value="1"/>
</dbReference>
<dbReference type="SMART" id="SM00248">
    <property type="entry name" value="ANK"/>
    <property type="match status" value="3"/>
</dbReference>
<name>A0A317VBW7_9EURO</name>
<dbReference type="STRING" id="1450535.A0A317VBW7"/>
<dbReference type="AlphaFoldDB" id="A0A317VBW7"/>
<keyword evidence="2 3" id="KW-0040">ANK repeat</keyword>
<evidence type="ECO:0000256" key="3">
    <source>
        <dbReference type="PROSITE-ProRule" id="PRU00023"/>
    </source>
</evidence>
<dbReference type="OrthoDB" id="426293at2759"/>
<protein>
    <submittedName>
        <fullName evidence="4">Ankyrin</fullName>
    </submittedName>
</protein>
<comment type="caution">
    <text evidence="4">The sequence shown here is derived from an EMBL/GenBank/DDBJ whole genome shotgun (WGS) entry which is preliminary data.</text>
</comment>
<organism evidence="4 5">
    <name type="scientific">Aspergillus sclerotioniger CBS 115572</name>
    <dbReference type="NCBI Taxonomy" id="1450535"/>
    <lineage>
        <taxon>Eukaryota</taxon>
        <taxon>Fungi</taxon>
        <taxon>Dikarya</taxon>
        <taxon>Ascomycota</taxon>
        <taxon>Pezizomycotina</taxon>
        <taxon>Eurotiomycetes</taxon>
        <taxon>Eurotiomycetidae</taxon>
        <taxon>Eurotiales</taxon>
        <taxon>Aspergillaceae</taxon>
        <taxon>Aspergillus</taxon>
        <taxon>Aspergillus subgen. Circumdati</taxon>
    </lineage>
</organism>